<name>A0A8J2BGN8_9BACT</name>
<gene>
    <name evidence="1" type="ORF">MPNT_110056</name>
</gene>
<accession>A0A8J2BGN8</accession>
<dbReference type="Proteomes" id="UP000663859">
    <property type="component" value="Unassembled WGS sequence"/>
</dbReference>
<reference evidence="1" key="1">
    <citation type="submission" date="2021-02" db="EMBL/GenBank/DDBJ databases">
        <authorList>
            <person name="Cremers G."/>
            <person name="Picone N."/>
        </authorList>
    </citation>
    <scope>NUCLEOTIDE SEQUENCE</scope>
    <source>
        <strain evidence="1">PQ17</strain>
    </source>
</reference>
<proteinExistence type="predicted"/>
<keyword evidence="2" id="KW-1185">Reference proteome</keyword>
<dbReference type="EMBL" id="CAJNOB010000003">
    <property type="protein sequence ID" value="CAF0692019.1"/>
    <property type="molecule type" value="Genomic_DNA"/>
</dbReference>
<evidence type="ECO:0000313" key="1">
    <source>
        <dbReference type="EMBL" id="CAF0692019.1"/>
    </source>
</evidence>
<dbReference type="AlphaFoldDB" id="A0A8J2BGN8"/>
<evidence type="ECO:0000313" key="2">
    <source>
        <dbReference type="Proteomes" id="UP000663859"/>
    </source>
</evidence>
<protein>
    <submittedName>
        <fullName evidence="1">Uncharacterized protein</fullName>
    </submittedName>
</protein>
<comment type="caution">
    <text evidence="1">The sequence shown here is derived from an EMBL/GenBank/DDBJ whole genome shotgun (WGS) entry which is preliminary data.</text>
</comment>
<organism evidence="1 2">
    <name type="scientific">Candidatus Methylacidithermus pantelleriae</name>
    <dbReference type="NCBI Taxonomy" id="2744239"/>
    <lineage>
        <taxon>Bacteria</taxon>
        <taxon>Pseudomonadati</taxon>
        <taxon>Verrucomicrobiota</taxon>
        <taxon>Methylacidiphilae</taxon>
        <taxon>Methylacidiphilales</taxon>
        <taxon>Methylacidiphilaceae</taxon>
        <taxon>Candidatus Methylacidithermus</taxon>
    </lineage>
</organism>
<sequence length="72" mass="7870">MSRGASGQEGLSTPLSLPISEALPVLGSWLRIVSCDGNKARYGTKPYLGPTEDCLAWCGMRTGFRYVFCQRL</sequence>